<dbReference type="EMBL" id="MDLC01000050">
    <property type="protein sequence ID" value="ODS22835.1"/>
    <property type="molecule type" value="Genomic_DNA"/>
</dbReference>
<dbReference type="PANTHER" id="PTHR42911">
    <property type="entry name" value="MODULATOR OF FTSH PROTEASE HFLC"/>
    <property type="match status" value="1"/>
</dbReference>
<feature type="domain" description="Band 7" evidence="8">
    <location>
        <begin position="21"/>
        <end position="185"/>
    </location>
</feature>
<name>A0A1D2QMP3_9GAMM</name>
<dbReference type="PRINTS" id="PR00721">
    <property type="entry name" value="STOMATIN"/>
</dbReference>
<dbReference type="InterPro" id="IPR036013">
    <property type="entry name" value="Band_7/SPFH_dom_sf"/>
</dbReference>
<dbReference type="InterPro" id="IPR001972">
    <property type="entry name" value="Stomatin_HflK_fam"/>
</dbReference>
<keyword evidence="3 7" id="KW-0812">Transmembrane</keyword>
<dbReference type="PIRSF" id="PIRSF005651">
    <property type="entry name" value="HflC"/>
    <property type="match status" value="1"/>
</dbReference>
<dbReference type="CDD" id="cd03405">
    <property type="entry name" value="SPFH_HflC"/>
    <property type="match status" value="1"/>
</dbReference>
<evidence type="ECO:0000256" key="3">
    <source>
        <dbReference type="ARBA" id="ARBA00022692"/>
    </source>
</evidence>
<comment type="caution">
    <text evidence="9">The sequence shown here is derived from an EMBL/GenBank/DDBJ whole genome shotgun (WGS) entry which is preliminary data.</text>
</comment>
<keyword evidence="4 7" id="KW-1133">Transmembrane helix</keyword>
<dbReference type="SUPFAM" id="SSF117892">
    <property type="entry name" value="Band 7/SPFH domain"/>
    <property type="match status" value="1"/>
</dbReference>
<evidence type="ECO:0000256" key="2">
    <source>
        <dbReference type="ARBA" id="ARBA00007862"/>
    </source>
</evidence>
<keyword evidence="5 7" id="KW-0472">Membrane</keyword>
<dbReference type="AlphaFoldDB" id="A0A1D2QMP3"/>
<protein>
    <recommendedName>
        <fullName evidence="6">Protein HflC</fullName>
    </recommendedName>
</protein>
<gene>
    <name evidence="9" type="ORF">AB835_12030</name>
</gene>
<evidence type="ECO:0000259" key="8">
    <source>
        <dbReference type="SMART" id="SM00244"/>
    </source>
</evidence>
<proteinExistence type="inferred from homology"/>
<comment type="similarity">
    <text evidence="2 6">Belongs to the band 7/mec-2 family. HflC subfamily.</text>
</comment>
<comment type="function">
    <text evidence="6">HflC and HflK could regulate a protease.</text>
</comment>
<dbReference type="InterPro" id="IPR010200">
    <property type="entry name" value="HflC"/>
</dbReference>
<dbReference type="Pfam" id="PF01145">
    <property type="entry name" value="Band_7"/>
    <property type="match status" value="1"/>
</dbReference>
<evidence type="ECO:0000256" key="4">
    <source>
        <dbReference type="ARBA" id="ARBA00022989"/>
    </source>
</evidence>
<reference evidence="9 10" key="1">
    <citation type="journal article" date="2016" name="Appl. Environ. Microbiol.">
        <title>Lack of Overt Genome Reduction in the Bryostatin-Producing Bryozoan Symbiont "Candidatus Endobugula sertula".</title>
        <authorList>
            <person name="Miller I.J."/>
            <person name="Vanee N."/>
            <person name="Fong S.S."/>
            <person name="Lim-Fong G.E."/>
            <person name="Kwan J.C."/>
        </authorList>
    </citation>
    <scope>NUCLEOTIDE SEQUENCE [LARGE SCALE GENOMIC DNA]</scope>
    <source>
        <strain evidence="9">AB1-4</strain>
    </source>
</reference>
<evidence type="ECO:0000313" key="9">
    <source>
        <dbReference type="EMBL" id="ODS22835.1"/>
    </source>
</evidence>
<sequence length="291" mass="33007">MSMKNIVAIIAFGFVVILAMSSIYILPEYKKAVVLRFGKLQEVHPKVGLNVKLPFADEVIAFDARILTLDANPESYFTVQNKRLIVDSYAKWRVSDPALYYTSTGGSIDVSGRRLSVRISDGLRNEFGKRTLHEAVSGERDELMVSLIETINQTVGDQLGVEIVDIRVKRIDLPDDVRESVYRRMEADRAKEAREYRSKGKEQAEFIKADADRQKTVIEAEAYRDAQLLRGEGDAKAASLYAAAYNRNPEFYSFVRSLNAYKTTFQNKGDIMLVDPDSDFFRYLKDSKGDK</sequence>
<feature type="transmembrane region" description="Helical" evidence="7">
    <location>
        <begin position="6"/>
        <end position="26"/>
    </location>
</feature>
<dbReference type="GO" id="GO:0016020">
    <property type="term" value="C:membrane"/>
    <property type="evidence" value="ECO:0007669"/>
    <property type="project" value="UniProtKB-SubCell"/>
</dbReference>
<organism evidence="9 10">
    <name type="scientific">Candidatus Endobugula sertula</name>
    <name type="common">Bugula neritina bacterial symbiont</name>
    <dbReference type="NCBI Taxonomy" id="62101"/>
    <lineage>
        <taxon>Bacteria</taxon>
        <taxon>Pseudomonadati</taxon>
        <taxon>Pseudomonadota</taxon>
        <taxon>Gammaproteobacteria</taxon>
        <taxon>Cellvibrionales</taxon>
        <taxon>Cellvibrionaceae</taxon>
        <taxon>Candidatus Endobugula</taxon>
    </lineage>
</organism>
<dbReference type="STRING" id="62101.AB835_12030"/>
<evidence type="ECO:0000256" key="5">
    <source>
        <dbReference type="ARBA" id="ARBA00023136"/>
    </source>
</evidence>
<evidence type="ECO:0000256" key="7">
    <source>
        <dbReference type="SAM" id="Phobius"/>
    </source>
</evidence>
<evidence type="ECO:0000256" key="6">
    <source>
        <dbReference type="PIRNR" id="PIRNR005651"/>
    </source>
</evidence>
<dbReference type="NCBIfam" id="TIGR01932">
    <property type="entry name" value="hflC"/>
    <property type="match status" value="1"/>
</dbReference>
<dbReference type="PANTHER" id="PTHR42911:SF1">
    <property type="entry name" value="MODULATOR OF FTSH PROTEASE HFLC"/>
    <property type="match status" value="1"/>
</dbReference>
<accession>A0A1D2QMP3</accession>
<evidence type="ECO:0000256" key="1">
    <source>
        <dbReference type="ARBA" id="ARBA00004167"/>
    </source>
</evidence>
<dbReference type="Gene3D" id="3.30.479.30">
    <property type="entry name" value="Band 7 domain"/>
    <property type="match status" value="1"/>
</dbReference>
<dbReference type="Proteomes" id="UP000242502">
    <property type="component" value="Unassembled WGS sequence"/>
</dbReference>
<evidence type="ECO:0000313" key="10">
    <source>
        <dbReference type="Proteomes" id="UP000242502"/>
    </source>
</evidence>
<dbReference type="SMART" id="SM00244">
    <property type="entry name" value="PHB"/>
    <property type="match status" value="1"/>
</dbReference>
<dbReference type="InterPro" id="IPR001107">
    <property type="entry name" value="Band_7"/>
</dbReference>
<comment type="subcellular location">
    <subcellularLocation>
        <location evidence="1">Membrane</location>
        <topology evidence="1">Single-pass membrane protein</topology>
    </subcellularLocation>
</comment>